<dbReference type="Proteomes" id="UP000044841">
    <property type="component" value="Unassembled WGS sequence"/>
</dbReference>
<feature type="region of interest" description="Disordered" evidence="1">
    <location>
        <begin position="502"/>
        <end position="701"/>
    </location>
</feature>
<feature type="compositionally biased region" description="Basic residues" evidence="1">
    <location>
        <begin position="692"/>
        <end position="701"/>
    </location>
</feature>
<feature type="region of interest" description="Disordered" evidence="1">
    <location>
        <begin position="1"/>
        <end position="78"/>
    </location>
</feature>
<feature type="compositionally biased region" description="Acidic residues" evidence="1">
    <location>
        <begin position="630"/>
        <end position="640"/>
    </location>
</feature>
<feature type="compositionally biased region" description="Pro residues" evidence="1">
    <location>
        <begin position="545"/>
        <end position="555"/>
    </location>
</feature>
<accession>A0A0K6GA06</accession>
<feature type="compositionally biased region" description="Acidic residues" evidence="1">
    <location>
        <begin position="199"/>
        <end position="214"/>
    </location>
</feature>
<reference evidence="3 4" key="1">
    <citation type="submission" date="2015-07" db="EMBL/GenBank/DDBJ databases">
        <authorList>
            <person name="Noorani M."/>
        </authorList>
    </citation>
    <scope>NUCLEOTIDE SEQUENCE [LARGE SCALE GENOMIC DNA]</scope>
    <source>
        <strain evidence="3">BBA 69670</strain>
    </source>
</reference>
<feature type="compositionally biased region" description="Basic and acidic residues" evidence="1">
    <location>
        <begin position="24"/>
        <end position="43"/>
    </location>
</feature>
<dbReference type="EMBL" id="CYGV01001526">
    <property type="protein sequence ID" value="CUA75305.1"/>
    <property type="molecule type" value="Genomic_DNA"/>
</dbReference>
<evidence type="ECO:0000313" key="3">
    <source>
        <dbReference type="EMBL" id="CUA75305.1"/>
    </source>
</evidence>
<dbReference type="Pfam" id="PF20149">
    <property type="entry name" value="DUF6532"/>
    <property type="match status" value="1"/>
</dbReference>
<evidence type="ECO:0000313" key="4">
    <source>
        <dbReference type="Proteomes" id="UP000044841"/>
    </source>
</evidence>
<gene>
    <name evidence="3" type="ORF">RSOLAG22IIIB_11631</name>
</gene>
<feature type="compositionally biased region" description="Basic and acidic residues" evidence="1">
    <location>
        <begin position="1"/>
        <end position="14"/>
    </location>
</feature>
<keyword evidence="4" id="KW-1185">Reference proteome</keyword>
<name>A0A0K6GA06_9AGAM</name>
<feature type="compositionally biased region" description="Basic and acidic residues" evidence="1">
    <location>
        <begin position="569"/>
        <end position="581"/>
    </location>
</feature>
<feature type="region of interest" description="Disordered" evidence="1">
    <location>
        <begin position="99"/>
        <end position="236"/>
    </location>
</feature>
<feature type="compositionally biased region" description="Acidic residues" evidence="1">
    <location>
        <begin position="609"/>
        <end position="621"/>
    </location>
</feature>
<dbReference type="AlphaFoldDB" id="A0A0K6GA06"/>
<feature type="domain" description="DUF6532" evidence="2">
    <location>
        <begin position="254"/>
        <end position="443"/>
    </location>
</feature>
<proteinExistence type="predicted"/>
<dbReference type="InterPro" id="IPR045341">
    <property type="entry name" value="DUF6532"/>
</dbReference>
<feature type="compositionally biased region" description="Acidic residues" evidence="1">
    <location>
        <begin position="63"/>
        <end position="75"/>
    </location>
</feature>
<sequence length="701" mass="77735">MAQKDNPREKRVSKDTPGIAQFRESVDEGKKRREANEQKKLLKEQGVGSTIPASRKRKIQPEQPDDDESPDEDFDATLAEIRAEEARKLKKMDESELQQLWDAGEATGTRPKTSSSVASRPGSSKVQAIGSAQRIHTSTVKGSSTKRKRASSPARSTPKPRDTQSESDSDKRPSHNRGKATEAKRRSMDDADNSGADAGSDEGDSDLETEDGDGDGNGSGDKSTKRGRGKTTRGKTSDFTGIVKKMIDYTTIRVCAKLASSGMFIPPREYKALVAKSWARAAAEYGVDPGKEKYTLKKPHKQSIRARVNSFKSRVRDRLKTAVVSVYKLVSENRTPDEAKEYVQSLIPHGYHTKVGARPGTGHFQHTFLEEAIFESYFTGHNPVGITYTKWFDPMPLEAIAFVCTVIRWVIQQHETGKYVKGKMSFEKLREFYDEVMASLRAFQTGKQAQRCVIVQSTLYIQSMEKAGRSVLEDQPKPAETALQEDDFAEDNPTAEELKLLARGASRGQKTPQNVQKRSERLGRSSVDRSNIRQTQTQTTSQHSSPPPPFPPSSPSSPKQPKQQNGGIETRERHSSVSLDHEESEDEPETTPTPATRKRTTTDNMEAEKDGEDGEDEEDGEINSSASEDGKDDESEEEVTESQPPPQKKQKNEAGSTLLKKLTGSSQKDQKLTPNEARLQGKLKILEGKTGGKPRKPNTKR</sequence>
<feature type="compositionally biased region" description="Polar residues" evidence="1">
    <location>
        <begin position="134"/>
        <end position="143"/>
    </location>
</feature>
<evidence type="ECO:0000256" key="1">
    <source>
        <dbReference type="SAM" id="MobiDB-lite"/>
    </source>
</evidence>
<feature type="compositionally biased region" description="Polar residues" evidence="1">
    <location>
        <begin position="110"/>
        <end position="126"/>
    </location>
</feature>
<feature type="compositionally biased region" description="Basic and acidic residues" evidence="1">
    <location>
        <begin position="517"/>
        <end position="531"/>
    </location>
</feature>
<feature type="compositionally biased region" description="Low complexity" evidence="1">
    <location>
        <begin position="534"/>
        <end position="544"/>
    </location>
</feature>
<evidence type="ECO:0000259" key="2">
    <source>
        <dbReference type="Pfam" id="PF20149"/>
    </source>
</evidence>
<organism evidence="3 4">
    <name type="scientific">Rhizoctonia solani</name>
    <dbReference type="NCBI Taxonomy" id="456999"/>
    <lineage>
        <taxon>Eukaryota</taxon>
        <taxon>Fungi</taxon>
        <taxon>Dikarya</taxon>
        <taxon>Basidiomycota</taxon>
        <taxon>Agaricomycotina</taxon>
        <taxon>Agaricomycetes</taxon>
        <taxon>Cantharellales</taxon>
        <taxon>Ceratobasidiaceae</taxon>
        <taxon>Rhizoctonia</taxon>
    </lineage>
</organism>
<protein>
    <recommendedName>
        <fullName evidence="2">DUF6532 domain-containing protein</fullName>
    </recommendedName>
</protein>
<feature type="compositionally biased region" description="Basic and acidic residues" evidence="1">
    <location>
        <begin position="159"/>
        <end position="189"/>
    </location>
</feature>